<feature type="signal peptide" evidence="9">
    <location>
        <begin position="1"/>
        <end position="17"/>
    </location>
</feature>
<comment type="caution">
    <text evidence="11">The sequence shown here is derived from an EMBL/GenBank/DDBJ whole genome shotgun (WGS) entry which is preliminary data.</text>
</comment>
<evidence type="ECO:0000313" key="12">
    <source>
        <dbReference type="Proteomes" id="UP001499854"/>
    </source>
</evidence>
<reference evidence="11 12" key="1">
    <citation type="journal article" date="2019" name="Int. J. Syst. Evol. Microbiol.">
        <title>The Global Catalogue of Microorganisms (GCM) 10K type strain sequencing project: providing services to taxonomists for standard genome sequencing and annotation.</title>
        <authorList>
            <consortium name="The Broad Institute Genomics Platform"/>
            <consortium name="The Broad Institute Genome Sequencing Center for Infectious Disease"/>
            <person name="Wu L."/>
            <person name="Ma J."/>
        </authorList>
    </citation>
    <scope>NUCLEOTIDE SEQUENCE [LARGE SCALE GENOMIC DNA]</scope>
    <source>
        <strain evidence="11 12">JCM 16013</strain>
    </source>
</reference>
<dbReference type="RefSeq" id="WP_344656966.1">
    <property type="nucleotide sequence ID" value="NZ_BAAAQM010000010.1"/>
</dbReference>
<comment type="subcellular location">
    <subcellularLocation>
        <location evidence="1">Cell membrane</location>
        <topology evidence="1">Multi-pass membrane protein</topology>
    </subcellularLocation>
    <subcellularLocation>
        <location evidence="7">Membrane</location>
        <topology evidence="7">Multi-pass membrane protein</topology>
    </subcellularLocation>
</comment>
<feature type="transmembrane region" description="Helical" evidence="8">
    <location>
        <begin position="163"/>
        <end position="186"/>
    </location>
</feature>
<evidence type="ECO:0000256" key="1">
    <source>
        <dbReference type="ARBA" id="ARBA00004651"/>
    </source>
</evidence>
<keyword evidence="4 8" id="KW-1133">Transmembrane helix</keyword>
<gene>
    <name evidence="11" type="ORF">GCM10009838_23200</name>
</gene>
<dbReference type="Pfam" id="PF00361">
    <property type="entry name" value="Proton_antipo_M"/>
    <property type="match status" value="1"/>
</dbReference>
<keyword evidence="2" id="KW-1003">Cell membrane</keyword>
<feature type="transmembrane region" description="Helical" evidence="8">
    <location>
        <begin position="118"/>
        <end position="151"/>
    </location>
</feature>
<dbReference type="EMBL" id="BAAAQM010000010">
    <property type="protein sequence ID" value="GAA1965104.1"/>
    <property type="molecule type" value="Genomic_DNA"/>
</dbReference>
<keyword evidence="12" id="KW-1185">Reference proteome</keyword>
<dbReference type="InterPro" id="IPR003918">
    <property type="entry name" value="NADH_UbQ_OxRdtase"/>
</dbReference>
<dbReference type="PANTHER" id="PTHR42682">
    <property type="entry name" value="HYDROGENASE-4 COMPONENT F"/>
    <property type="match status" value="1"/>
</dbReference>
<feature type="transmembrane region" description="Helical" evidence="8">
    <location>
        <begin position="652"/>
        <end position="670"/>
    </location>
</feature>
<feature type="transmembrane region" description="Helical" evidence="8">
    <location>
        <begin position="272"/>
        <end position="291"/>
    </location>
</feature>
<proteinExistence type="predicted"/>
<evidence type="ECO:0000256" key="4">
    <source>
        <dbReference type="ARBA" id="ARBA00022989"/>
    </source>
</evidence>
<dbReference type="InterPro" id="IPR001750">
    <property type="entry name" value="ND/Mrp_TM"/>
</dbReference>
<feature type="transmembrane region" description="Helical" evidence="8">
    <location>
        <begin position="303"/>
        <end position="324"/>
    </location>
</feature>
<dbReference type="PANTHER" id="PTHR42682:SF3">
    <property type="entry name" value="FORMATE HYDROGENLYASE SUBUNIT 3-RELATED"/>
    <property type="match status" value="1"/>
</dbReference>
<evidence type="ECO:0000256" key="2">
    <source>
        <dbReference type="ARBA" id="ARBA00022475"/>
    </source>
</evidence>
<feature type="domain" description="NADH:quinone oxidoreductase/Mrp antiporter transmembrane" evidence="10">
    <location>
        <begin position="129"/>
        <end position="424"/>
    </location>
</feature>
<evidence type="ECO:0000256" key="9">
    <source>
        <dbReference type="SAM" id="SignalP"/>
    </source>
</evidence>
<keyword evidence="3 7" id="KW-0812">Transmembrane</keyword>
<evidence type="ECO:0000313" key="11">
    <source>
        <dbReference type="EMBL" id="GAA1965104.1"/>
    </source>
</evidence>
<keyword evidence="5" id="KW-0560">Oxidoreductase</keyword>
<name>A0ABN2R8N6_9ACTN</name>
<sequence>MNLIGSALAGAAGCAGAAMTAAVAVPARTRAAAVGVLTTAAGVCGAVGGAAALSGRTFSAHLPDLLPLAGMYLGVDALSGLFIAVAGVVIAIVAGYGIGYGSHGHGPGRAASCALPVFGAAMLLVPAAASVSTFLFFWELMAVASLLLVLSEHEKRDSVREAGLWYAVMTQLGFVLILLALAWLAAASGGETFAEIRAGAPRLSPLLRGTVFVLTLAGFGSKSGIVPLHAWLPRAHPEAPSPVSALMSAVMVNLGVYGIVRVGMDLLGGGSRWWWLLAMAAGAVSAVFGILQASVAGDLKRLLAYSTTENMGLVLLGLGAAGLFRTSHQPVLAGITLAAALLHVVTHSAFKALLFCSAGSVLRATGVRDLDALGGLRSALPVTTAVFAVGALGAAALPGGAGFVSEWLLLQSLIHGLAVPGIVVSVALPIAVAAVALSAGLAVATFVKALGTGFLARPRSDSAARAVESPPAMTVAMVLLAAGSTVLAVVPGLLGSALSRAVGAVSPGGAAVSDAVARRLAVLGSTMSPLVVVAGTVAGTALVATVLRLVTASRRRAVPLWDCGAGPPSARMQYTATSFAEPLQRVFDDVLAPESDVDVTPVVESEYLVRSVSYRRMVPDRIEHRLYTPVIAAVRWVGGAARGLANGSVHRYLGYAFSSLVVLLVALAAIR</sequence>
<keyword evidence="6 8" id="KW-0472">Membrane</keyword>
<organism evidence="11 12">
    <name type="scientific">Catenulispora subtropica</name>
    <dbReference type="NCBI Taxonomy" id="450798"/>
    <lineage>
        <taxon>Bacteria</taxon>
        <taxon>Bacillati</taxon>
        <taxon>Actinomycetota</taxon>
        <taxon>Actinomycetes</taxon>
        <taxon>Catenulisporales</taxon>
        <taxon>Catenulisporaceae</taxon>
        <taxon>Catenulispora</taxon>
    </lineage>
</organism>
<feature type="transmembrane region" description="Helical" evidence="8">
    <location>
        <begin position="32"/>
        <end position="53"/>
    </location>
</feature>
<feature type="transmembrane region" description="Helical" evidence="8">
    <location>
        <begin position="243"/>
        <end position="260"/>
    </location>
</feature>
<accession>A0ABN2R8N6</accession>
<evidence type="ECO:0000256" key="7">
    <source>
        <dbReference type="RuleBase" id="RU000320"/>
    </source>
</evidence>
<feature type="transmembrane region" description="Helical" evidence="8">
    <location>
        <begin position="206"/>
        <end position="231"/>
    </location>
</feature>
<feature type="transmembrane region" description="Helical" evidence="8">
    <location>
        <begin position="330"/>
        <end position="354"/>
    </location>
</feature>
<feature type="transmembrane region" description="Helical" evidence="8">
    <location>
        <begin position="530"/>
        <end position="550"/>
    </location>
</feature>
<keyword evidence="9" id="KW-0732">Signal</keyword>
<protein>
    <submittedName>
        <fullName evidence="11">Oxidoreductase</fullName>
    </submittedName>
</protein>
<dbReference type="InterPro" id="IPR052175">
    <property type="entry name" value="ComplexI-like_HydComp"/>
</dbReference>
<dbReference type="Proteomes" id="UP001499854">
    <property type="component" value="Unassembled WGS sequence"/>
</dbReference>
<evidence type="ECO:0000259" key="10">
    <source>
        <dbReference type="Pfam" id="PF00361"/>
    </source>
</evidence>
<feature type="transmembrane region" description="Helical" evidence="8">
    <location>
        <begin position="375"/>
        <end position="397"/>
    </location>
</feature>
<dbReference type="PRINTS" id="PR01437">
    <property type="entry name" value="NUOXDRDTASE4"/>
</dbReference>
<evidence type="ECO:0000256" key="6">
    <source>
        <dbReference type="ARBA" id="ARBA00023136"/>
    </source>
</evidence>
<evidence type="ECO:0000256" key="5">
    <source>
        <dbReference type="ARBA" id="ARBA00023002"/>
    </source>
</evidence>
<feature type="chain" id="PRO_5046220399" evidence="9">
    <location>
        <begin position="18"/>
        <end position="671"/>
    </location>
</feature>
<feature type="transmembrane region" description="Helical" evidence="8">
    <location>
        <begin position="471"/>
        <end position="494"/>
    </location>
</feature>
<feature type="transmembrane region" description="Helical" evidence="8">
    <location>
        <begin position="65"/>
        <end position="98"/>
    </location>
</feature>
<evidence type="ECO:0000256" key="3">
    <source>
        <dbReference type="ARBA" id="ARBA00022692"/>
    </source>
</evidence>
<evidence type="ECO:0000256" key="8">
    <source>
        <dbReference type="SAM" id="Phobius"/>
    </source>
</evidence>
<feature type="transmembrane region" description="Helical" evidence="8">
    <location>
        <begin position="417"/>
        <end position="450"/>
    </location>
</feature>